<dbReference type="SMART" id="SM00116">
    <property type="entry name" value="CBS"/>
    <property type="match status" value="2"/>
</dbReference>
<dbReference type="Proteomes" id="UP000633619">
    <property type="component" value="Unassembled WGS sequence"/>
</dbReference>
<dbReference type="Gene3D" id="3.10.580.10">
    <property type="entry name" value="CBS-domain"/>
    <property type="match status" value="1"/>
</dbReference>
<dbReference type="InterPro" id="IPR000644">
    <property type="entry name" value="CBS_dom"/>
</dbReference>
<accession>A0A8I1AAL2</accession>
<keyword evidence="1 2" id="KW-0129">CBS domain</keyword>
<dbReference type="RefSeq" id="WP_181731101.1">
    <property type="nucleotide sequence ID" value="NZ_JACEIR010000001.1"/>
</dbReference>
<evidence type="ECO:0000256" key="1">
    <source>
        <dbReference type="ARBA" id="ARBA00023122"/>
    </source>
</evidence>
<evidence type="ECO:0000313" key="4">
    <source>
        <dbReference type="EMBL" id="MBH8593829.1"/>
    </source>
</evidence>
<reference evidence="4 5" key="1">
    <citation type="submission" date="2020-12" db="EMBL/GenBank/DDBJ databases">
        <title>WGS of Thermoactinomyces spp.</title>
        <authorList>
            <person name="Cheng K."/>
        </authorList>
    </citation>
    <scope>NUCLEOTIDE SEQUENCE [LARGE SCALE GENOMIC DNA]</scope>
    <source>
        <strain evidence="5">CICC 10671\DSM 43846</strain>
    </source>
</reference>
<dbReference type="PANTHER" id="PTHR43080">
    <property type="entry name" value="CBS DOMAIN-CONTAINING PROTEIN CBSX3, MITOCHONDRIAL"/>
    <property type="match status" value="1"/>
</dbReference>
<proteinExistence type="predicted"/>
<gene>
    <name evidence="4" type="ORF">I8U20_00625</name>
</gene>
<protein>
    <submittedName>
        <fullName evidence="4">CBS domain-containing protein</fullName>
    </submittedName>
</protein>
<dbReference type="EMBL" id="JAECVW010000001">
    <property type="protein sequence ID" value="MBH8593829.1"/>
    <property type="molecule type" value="Genomic_DNA"/>
</dbReference>
<dbReference type="PROSITE" id="PS51371">
    <property type="entry name" value="CBS"/>
    <property type="match status" value="2"/>
</dbReference>
<name>A0A8I1AAL2_THEIN</name>
<evidence type="ECO:0000313" key="5">
    <source>
        <dbReference type="Proteomes" id="UP000633619"/>
    </source>
</evidence>
<comment type="caution">
    <text evidence="4">The sequence shown here is derived from an EMBL/GenBank/DDBJ whole genome shotgun (WGS) entry which is preliminary data.</text>
</comment>
<dbReference type="AlphaFoldDB" id="A0A8I1AAL2"/>
<feature type="domain" description="CBS" evidence="3">
    <location>
        <begin position="8"/>
        <end position="66"/>
    </location>
</feature>
<evidence type="ECO:0000259" key="3">
    <source>
        <dbReference type="PROSITE" id="PS51371"/>
    </source>
</evidence>
<dbReference type="InterPro" id="IPR046342">
    <property type="entry name" value="CBS_dom_sf"/>
</dbReference>
<feature type="domain" description="CBS" evidence="3">
    <location>
        <begin position="72"/>
        <end position="128"/>
    </location>
</feature>
<dbReference type="CDD" id="cd04622">
    <property type="entry name" value="CBS_pair_HRP1_like"/>
    <property type="match status" value="1"/>
</dbReference>
<organism evidence="4 5">
    <name type="scientific">Thermoactinomyces intermedius</name>
    <dbReference type="NCBI Taxonomy" id="2024"/>
    <lineage>
        <taxon>Bacteria</taxon>
        <taxon>Bacillati</taxon>
        <taxon>Bacillota</taxon>
        <taxon>Bacilli</taxon>
        <taxon>Bacillales</taxon>
        <taxon>Thermoactinomycetaceae</taxon>
        <taxon>Thermoactinomyces</taxon>
    </lineage>
</organism>
<keyword evidence="5" id="KW-1185">Reference proteome</keyword>
<dbReference type="PANTHER" id="PTHR43080:SF2">
    <property type="entry name" value="CBS DOMAIN-CONTAINING PROTEIN"/>
    <property type="match status" value="1"/>
</dbReference>
<dbReference type="InterPro" id="IPR051257">
    <property type="entry name" value="Diverse_CBS-Domain"/>
</dbReference>
<dbReference type="Pfam" id="PF00571">
    <property type="entry name" value="CBS"/>
    <property type="match status" value="2"/>
</dbReference>
<sequence>MHTLREVMSTNVEAVSPQDNVYEVANKMRSSNVGMIPVVENGELKGVITDRDLVTRGIAGKKPNSSSVSDIMSTNLVYGTPDMTVDEAAELMARAQVRRLPVVENNRVVGVVSIGDLAVQPQFQDEASQALNEISETHNPNASNDLQ</sequence>
<evidence type="ECO:0000256" key="2">
    <source>
        <dbReference type="PROSITE-ProRule" id="PRU00703"/>
    </source>
</evidence>
<dbReference type="SUPFAM" id="SSF54631">
    <property type="entry name" value="CBS-domain pair"/>
    <property type="match status" value="1"/>
</dbReference>